<keyword evidence="2" id="KW-1185">Reference proteome</keyword>
<evidence type="ECO:0000313" key="1">
    <source>
        <dbReference type="EMBL" id="KAK8215391.1"/>
    </source>
</evidence>
<sequence>MICLRSAGAISTQAGLRKPLHLMRISWASHAGSGAVGGIRLDPRACRSRLSEPITRYLFAPLAEVTPTDVSPIIRNVIAQAAVPTAPTQPCSQLKLVRDDPSSYWRV</sequence>
<reference evidence="1" key="1">
    <citation type="submission" date="2024-02" db="EMBL/GenBank/DDBJ databases">
        <title>Metagenome Assembled Genome of Zalaria obscura JY119.</title>
        <authorList>
            <person name="Vighnesh L."/>
            <person name="Jagadeeshwari U."/>
            <person name="Venkata Ramana C."/>
            <person name="Sasikala C."/>
        </authorList>
    </citation>
    <scope>NUCLEOTIDE SEQUENCE</scope>
    <source>
        <strain evidence="1">JY119</strain>
    </source>
</reference>
<protein>
    <submittedName>
        <fullName evidence="1">Uncharacterized protein</fullName>
    </submittedName>
</protein>
<accession>A0ACC3SNA1</accession>
<gene>
    <name evidence="1" type="ORF">M8818_002012</name>
</gene>
<name>A0ACC3SNA1_9PEZI</name>
<comment type="caution">
    <text evidence="1">The sequence shown here is derived from an EMBL/GenBank/DDBJ whole genome shotgun (WGS) entry which is preliminary data.</text>
</comment>
<dbReference type="EMBL" id="JAMKPW020000008">
    <property type="protein sequence ID" value="KAK8215391.1"/>
    <property type="molecule type" value="Genomic_DNA"/>
</dbReference>
<evidence type="ECO:0000313" key="2">
    <source>
        <dbReference type="Proteomes" id="UP001320706"/>
    </source>
</evidence>
<organism evidence="1 2">
    <name type="scientific">Zalaria obscura</name>
    <dbReference type="NCBI Taxonomy" id="2024903"/>
    <lineage>
        <taxon>Eukaryota</taxon>
        <taxon>Fungi</taxon>
        <taxon>Dikarya</taxon>
        <taxon>Ascomycota</taxon>
        <taxon>Pezizomycotina</taxon>
        <taxon>Dothideomycetes</taxon>
        <taxon>Dothideomycetidae</taxon>
        <taxon>Dothideales</taxon>
        <taxon>Zalariaceae</taxon>
        <taxon>Zalaria</taxon>
    </lineage>
</organism>
<dbReference type="Proteomes" id="UP001320706">
    <property type="component" value="Unassembled WGS sequence"/>
</dbReference>
<proteinExistence type="predicted"/>